<keyword evidence="2" id="KW-1185">Reference proteome</keyword>
<dbReference type="EMBL" id="CAJVPW010000782">
    <property type="protein sequence ID" value="CAG8465686.1"/>
    <property type="molecule type" value="Genomic_DNA"/>
</dbReference>
<name>A0ACA9KCX9_9GLOM</name>
<organism evidence="1 2">
    <name type="scientific">Cetraspora pellucida</name>
    <dbReference type="NCBI Taxonomy" id="1433469"/>
    <lineage>
        <taxon>Eukaryota</taxon>
        <taxon>Fungi</taxon>
        <taxon>Fungi incertae sedis</taxon>
        <taxon>Mucoromycota</taxon>
        <taxon>Glomeromycotina</taxon>
        <taxon>Glomeromycetes</taxon>
        <taxon>Diversisporales</taxon>
        <taxon>Gigasporaceae</taxon>
        <taxon>Cetraspora</taxon>
    </lineage>
</organism>
<comment type="caution">
    <text evidence="1">The sequence shown here is derived from an EMBL/GenBank/DDBJ whole genome shotgun (WGS) entry which is preliminary data.</text>
</comment>
<accession>A0ACA9KCX9</accession>
<proteinExistence type="predicted"/>
<reference evidence="1" key="1">
    <citation type="submission" date="2021-06" db="EMBL/GenBank/DDBJ databases">
        <authorList>
            <person name="Kallberg Y."/>
            <person name="Tangrot J."/>
            <person name="Rosling A."/>
        </authorList>
    </citation>
    <scope>NUCLEOTIDE SEQUENCE</scope>
    <source>
        <strain evidence="1">28 12/20/2015</strain>
    </source>
</reference>
<protein>
    <submittedName>
        <fullName evidence="1">14587_t:CDS:1</fullName>
    </submittedName>
</protein>
<evidence type="ECO:0000313" key="1">
    <source>
        <dbReference type="EMBL" id="CAG8465686.1"/>
    </source>
</evidence>
<evidence type="ECO:0000313" key="2">
    <source>
        <dbReference type="Proteomes" id="UP000789366"/>
    </source>
</evidence>
<dbReference type="Proteomes" id="UP000789366">
    <property type="component" value="Unassembled WGS sequence"/>
</dbReference>
<sequence length="538" mass="60888">MSPITRSRTSILRTSNPNFPTHLDLEEAYDQSVPRIQQDAKQYLEIILDSYEVRELYNPISEEYWFVNNSEALNMVVYYKMKKCLFIKYKQRFINAGLELEFMKHGGSGIGCNKIGCRNIHCDASKYHSGDDDNVICPNSLMYFDSDSYYPELDFSSESSTPYLSRGISMSRTSSALSMIFPHFIPEKLSFKTEESSSTILGDYVNVSFKTDDSSITDNLVNDVQSTEIHINPHLHHSHRSFHNYFCCFNDHINENFGTGVTKKIDGAVRAQVQEFVEKEMKQLNEVIHEQLEKMMDGTSADYALYTGGARIIPHLTTRDYEAWPTKSYQILWGLLTRKNVIKSNKASIVIAPTVNVGECWCFNGTKGQIAIRLSRSIVQEVLVIGEILYAKKFYEELKERYNIKVFDSTRREFLVEATAKYENVFIDKFDSEVLDSLSPAVNVIIVIGDSSKLVDVKAATENGVFLADTVTSLSSTKEELELEALNNLDFALITGVPRDPVNKIDEVAEIAAGKTVEYINASGEVVDLDISDIQITL</sequence>
<gene>
    <name evidence="1" type="ORF">SPELUC_LOCUS1460</name>
</gene>